<dbReference type="InterPro" id="IPR029056">
    <property type="entry name" value="Ribokinase-like"/>
</dbReference>
<evidence type="ECO:0000313" key="4">
    <source>
        <dbReference type="EMBL" id="BBL03430.1"/>
    </source>
</evidence>
<dbReference type="InterPro" id="IPR011611">
    <property type="entry name" value="PfkB_dom"/>
</dbReference>
<reference evidence="5" key="1">
    <citation type="submission" date="2019-06" db="EMBL/GenBank/DDBJ databases">
        <title>Alistipes onderdonkii subsp. vulgaris subsp. nov., Alistipes dispar sp. nov. and Alistipes communis sp. nov., isolated from human faeces, and creation of Alistipes onderdonkii subsp. onderdonkii subsp. nov.</title>
        <authorList>
            <person name="Sakamoto M."/>
            <person name="Ikeyama N."/>
            <person name="Ogata Y."/>
            <person name="Suda W."/>
            <person name="Iino T."/>
            <person name="Hattori M."/>
            <person name="Ohkuma M."/>
        </authorList>
    </citation>
    <scope>NUCLEOTIDE SEQUENCE [LARGE SCALE GENOMIC DNA]</scope>
    <source>
        <strain evidence="5">5CBH24</strain>
    </source>
</reference>
<dbReference type="EMBL" id="AP019735">
    <property type="protein sequence ID" value="BBL03430.1"/>
    <property type="molecule type" value="Genomic_DNA"/>
</dbReference>
<dbReference type="PANTHER" id="PTHR43085:SF57">
    <property type="entry name" value="CARBOHYDRATE KINASE PFKB DOMAIN-CONTAINING PROTEIN"/>
    <property type="match status" value="1"/>
</dbReference>
<dbReference type="Gene3D" id="3.40.1190.20">
    <property type="match status" value="1"/>
</dbReference>
<keyword evidence="2" id="KW-0808">Transferase</keyword>
<gene>
    <name evidence="4" type="ORF">A5CBH24_07430</name>
</gene>
<keyword evidence="3 4" id="KW-0418">Kinase</keyword>
<evidence type="ECO:0000256" key="1">
    <source>
        <dbReference type="ARBA" id="ARBA00010688"/>
    </source>
</evidence>
<dbReference type="RefSeq" id="WP_019131524.1">
    <property type="nucleotide sequence ID" value="NZ_AP019735.1"/>
</dbReference>
<dbReference type="GO" id="GO:0016301">
    <property type="term" value="F:kinase activity"/>
    <property type="evidence" value="ECO:0007669"/>
    <property type="project" value="UniProtKB-KW"/>
</dbReference>
<evidence type="ECO:0000256" key="2">
    <source>
        <dbReference type="ARBA" id="ARBA00022679"/>
    </source>
</evidence>
<sequence length="297" mass="31764">MGKPKIVGIGELLWDVLPAGRRLGGAPVNFAFYAQEQGAEACIVSAVGQDASGDELLGGIAALGLGVRAVQRNAHPTSTVEVTLDAAGVPAYRIREQVAWDYIERTAEADAAVAGAAVVCWGSLAQRNAVSRRTILALVDAAPVGCLRLFDINLRLNYYDERIVRDSLERADILKLNEDELPVVARFFGLEGAAERVVAQLVERFSLRYVVFTEGGRGSRVTAADGRTSYLATPRVEVADTVGAGDAFTATFAASLMQGLPMEECHRRAVAVAAFVCTRHGAIAPLSEFMKTEITNR</sequence>
<name>A0A4Y1WQR6_9BACT</name>
<dbReference type="GeneID" id="78341458"/>
<dbReference type="PANTHER" id="PTHR43085">
    <property type="entry name" value="HEXOKINASE FAMILY MEMBER"/>
    <property type="match status" value="1"/>
</dbReference>
<keyword evidence="5" id="KW-1185">Reference proteome</keyword>
<dbReference type="KEGG" id="acou:A5CBH24_07430"/>
<dbReference type="InterPro" id="IPR050306">
    <property type="entry name" value="PfkB_Carbo_kinase"/>
</dbReference>
<organism evidence="4 5">
    <name type="scientific">Alistipes communis</name>
    <dbReference type="NCBI Taxonomy" id="2585118"/>
    <lineage>
        <taxon>Bacteria</taxon>
        <taxon>Pseudomonadati</taxon>
        <taxon>Bacteroidota</taxon>
        <taxon>Bacteroidia</taxon>
        <taxon>Bacteroidales</taxon>
        <taxon>Rikenellaceae</taxon>
        <taxon>Alistipes</taxon>
    </lineage>
</organism>
<protein>
    <submittedName>
        <fullName evidence="4">Fructokinase</fullName>
    </submittedName>
</protein>
<dbReference type="OrthoDB" id="9813569at2"/>
<dbReference type="AlphaFoldDB" id="A0A4Y1WQR6"/>
<dbReference type="SUPFAM" id="SSF53613">
    <property type="entry name" value="Ribokinase-like"/>
    <property type="match status" value="1"/>
</dbReference>
<evidence type="ECO:0000313" key="5">
    <source>
        <dbReference type="Proteomes" id="UP000318946"/>
    </source>
</evidence>
<dbReference type="Proteomes" id="UP000318946">
    <property type="component" value="Chromosome"/>
</dbReference>
<accession>A0A4Y1WQR6</accession>
<proteinExistence type="inferred from homology"/>
<comment type="similarity">
    <text evidence="1">Belongs to the carbohydrate kinase PfkB family.</text>
</comment>
<dbReference type="Pfam" id="PF00294">
    <property type="entry name" value="PfkB"/>
    <property type="match status" value="1"/>
</dbReference>
<evidence type="ECO:0000256" key="3">
    <source>
        <dbReference type="ARBA" id="ARBA00022777"/>
    </source>
</evidence>